<dbReference type="AlphaFoldDB" id="A0A507BM82"/>
<comment type="similarity">
    <text evidence="1">Belongs to the short-chain dehydrogenases/reductases (SDR) family.</text>
</comment>
<evidence type="ECO:0000256" key="2">
    <source>
        <dbReference type="ARBA" id="ARBA00023002"/>
    </source>
</evidence>
<dbReference type="SUPFAM" id="SSF51735">
    <property type="entry name" value="NAD(P)-binding Rossmann-fold domains"/>
    <property type="match status" value="1"/>
</dbReference>
<comment type="caution">
    <text evidence="4">The sequence shown here is derived from an EMBL/GenBank/DDBJ whole genome shotgun (WGS) entry which is preliminary data.</text>
</comment>
<dbReference type="InterPro" id="IPR057326">
    <property type="entry name" value="KR_dom"/>
</dbReference>
<dbReference type="PANTHER" id="PTHR43669">
    <property type="entry name" value="5-KETO-D-GLUCONATE 5-REDUCTASE"/>
    <property type="match status" value="1"/>
</dbReference>
<reference evidence="4 5" key="1">
    <citation type="submission" date="2019-06" db="EMBL/GenBank/DDBJ databases">
        <title>Draft genome sequence of the filamentous fungus Phialemoniopsis curvata isolated from diesel fuel.</title>
        <authorList>
            <person name="Varaljay V.A."/>
            <person name="Lyon W.J."/>
            <person name="Crouch A.L."/>
            <person name="Drake C.E."/>
            <person name="Hollomon J.M."/>
            <person name="Nadeau L.J."/>
            <person name="Nunn H.S."/>
            <person name="Stevenson B.S."/>
            <person name="Bojanowski C.L."/>
            <person name="Crookes-Goodson W.J."/>
        </authorList>
    </citation>
    <scope>NUCLEOTIDE SEQUENCE [LARGE SCALE GENOMIC DNA]</scope>
    <source>
        <strain evidence="4 5">D216</strain>
    </source>
</reference>
<feature type="domain" description="Ketoreductase" evidence="3">
    <location>
        <begin position="43"/>
        <end position="223"/>
    </location>
</feature>
<dbReference type="InterPro" id="IPR002347">
    <property type="entry name" value="SDR_fam"/>
</dbReference>
<evidence type="ECO:0000259" key="3">
    <source>
        <dbReference type="SMART" id="SM00822"/>
    </source>
</evidence>
<gene>
    <name evidence="4" type="ORF">E0L32_002931</name>
</gene>
<protein>
    <recommendedName>
        <fullName evidence="3">Ketoreductase domain-containing protein</fullName>
    </recommendedName>
</protein>
<dbReference type="CDD" id="cd05233">
    <property type="entry name" value="SDR_c"/>
    <property type="match status" value="1"/>
</dbReference>
<dbReference type="PRINTS" id="PR00081">
    <property type="entry name" value="GDHRDH"/>
</dbReference>
<dbReference type="InterPro" id="IPR036291">
    <property type="entry name" value="NAD(P)-bd_dom_sf"/>
</dbReference>
<keyword evidence="2" id="KW-0560">Oxidoreductase</keyword>
<dbReference type="InParanoid" id="A0A507BM82"/>
<dbReference type="OrthoDB" id="1933717at2759"/>
<dbReference type="Proteomes" id="UP000319257">
    <property type="component" value="Unassembled WGS sequence"/>
</dbReference>
<dbReference type="STRING" id="1093900.A0A507BM82"/>
<dbReference type="Pfam" id="PF00106">
    <property type="entry name" value="adh_short"/>
    <property type="match status" value="1"/>
</dbReference>
<dbReference type="PANTHER" id="PTHR43669:SF3">
    <property type="entry name" value="ALCOHOL DEHYDROGENASE, PUTATIVE (AFU_ORTHOLOGUE AFUA_3G03445)-RELATED"/>
    <property type="match status" value="1"/>
</dbReference>
<keyword evidence="5" id="KW-1185">Reference proteome</keyword>
<name>A0A507BM82_9PEZI</name>
<sequence length="307" mass="33595">MPLDPSHPDYWTEVLQFTSIVHRDVYPAIDTTNEKIRGIAHDKVVLVTGAGSGFGEGACLQWARAGARAIVLAARNQERITHVATNLRDIAPAVKTLAVRTDVSSEKDVDNLFTEAVNSFGQVDVVIHAAGVLGPVVELKEAPVDEWWRAFEINTKGTFLIARALARVSHSREATFIQTGTAASYFASPGQSSYTAAKAAGNMLVDQLHAEYSTIRVFNVHPGMSKSPVLRKELEVYAKDTPELFGSLTIYLSGKHADFLRGRFIVANWDVQDLENHEDEIVTQGLLKSQPFKGDIGPGGHWKTSTE</sequence>
<dbReference type="RefSeq" id="XP_030999541.1">
    <property type="nucleotide sequence ID" value="XM_031137175.1"/>
</dbReference>
<evidence type="ECO:0000313" key="5">
    <source>
        <dbReference type="Proteomes" id="UP000319257"/>
    </source>
</evidence>
<evidence type="ECO:0000256" key="1">
    <source>
        <dbReference type="ARBA" id="ARBA00006484"/>
    </source>
</evidence>
<dbReference type="SMART" id="SM00822">
    <property type="entry name" value="PKS_KR"/>
    <property type="match status" value="1"/>
</dbReference>
<dbReference type="GO" id="GO:0016491">
    <property type="term" value="F:oxidoreductase activity"/>
    <property type="evidence" value="ECO:0007669"/>
    <property type="project" value="UniProtKB-KW"/>
</dbReference>
<dbReference type="GeneID" id="41970378"/>
<accession>A0A507BM82</accession>
<dbReference type="Gene3D" id="3.40.50.720">
    <property type="entry name" value="NAD(P)-binding Rossmann-like Domain"/>
    <property type="match status" value="1"/>
</dbReference>
<evidence type="ECO:0000313" key="4">
    <source>
        <dbReference type="EMBL" id="TPX17830.1"/>
    </source>
</evidence>
<dbReference type="EMBL" id="SKBQ01000012">
    <property type="protein sequence ID" value="TPX17830.1"/>
    <property type="molecule type" value="Genomic_DNA"/>
</dbReference>
<proteinExistence type="inferred from homology"/>
<organism evidence="4 5">
    <name type="scientific">Thyridium curvatum</name>
    <dbReference type="NCBI Taxonomy" id="1093900"/>
    <lineage>
        <taxon>Eukaryota</taxon>
        <taxon>Fungi</taxon>
        <taxon>Dikarya</taxon>
        <taxon>Ascomycota</taxon>
        <taxon>Pezizomycotina</taxon>
        <taxon>Sordariomycetes</taxon>
        <taxon>Sordariomycetidae</taxon>
        <taxon>Thyridiales</taxon>
        <taxon>Thyridiaceae</taxon>
        <taxon>Thyridium</taxon>
    </lineage>
</organism>